<name>A0ABD3HGM8_9MARC</name>
<evidence type="ECO:0008006" key="3">
    <source>
        <dbReference type="Google" id="ProtNLM"/>
    </source>
</evidence>
<dbReference type="AlphaFoldDB" id="A0ABD3HGM8"/>
<accession>A0ABD3HGM8</accession>
<evidence type="ECO:0000313" key="1">
    <source>
        <dbReference type="EMBL" id="KAL3690750.1"/>
    </source>
</evidence>
<comment type="caution">
    <text evidence="1">The sequence shown here is derived from an EMBL/GenBank/DDBJ whole genome shotgun (WGS) entry which is preliminary data.</text>
</comment>
<sequence length="577" mass="65348">MASCYLRSGWGRGSDRAAPSPPLFFVLATIPFIRRIQRENRNGNIKPVKLGDQVTASITCLADDTAIFMEIEHQSWDCLFQQLALLEVVSGARVNKLKSKLLIIGKTVQFPEWATQAGVQRVHANTPQIYLGALAMTDRKGVDDSERILGKVNKTSLHYSAFRLPLESRVIAFRGAVFPTLIYPLMTAAFKKGTFKKLDVALRRFVWATNAEGKDKPHLAAWNLLNIPDEVGGLGLFQLQHFQGALFCKAILRAIDNPRNSLWAPVLAESFLKVGIQDFATALCLRDLPGPAVLGPVSSLLIKAWGEFISKLRWLPDNPPQWQDADLKNNLFLIGRGWWSSVEARGRGNEILRWCRSKNLNSLSQIKQKLTISPEILNSEMNEGGRRLLQYIMENEFQSGSQVFMLMDWKADRKGGELQSSWRTSKIYNITRADEYSEQGRIMNERTGLNWPEANWKVLKWAAELNQGRDTLQTVWLLAITWRRIWAERCVLKYEGKENKLHWTQISLGFLEEIYALRKTLNPDLIHSLSSTVIAQIPIVPQRYKRLIEGRNPGDSCNSDGVLVRDSQQSCSSNTTV</sequence>
<organism evidence="1 2">
    <name type="scientific">Riccia sorocarpa</name>
    <dbReference type="NCBI Taxonomy" id="122646"/>
    <lineage>
        <taxon>Eukaryota</taxon>
        <taxon>Viridiplantae</taxon>
        <taxon>Streptophyta</taxon>
        <taxon>Embryophyta</taxon>
        <taxon>Marchantiophyta</taxon>
        <taxon>Marchantiopsida</taxon>
        <taxon>Marchantiidae</taxon>
        <taxon>Marchantiales</taxon>
        <taxon>Ricciaceae</taxon>
        <taxon>Riccia</taxon>
    </lineage>
</organism>
<proteinExistence type="predicted"/>
<dbReference type="EMBL" id="JBJQOH010000003">
    <property type="protein sequence ID" value="KAL3690750.1"/>
    <property type="molecule type" value="Genomic_DNA"/>
</dbReference>
<gene>
    <name evidence="1" type="ORF">R1sor_004401</name>
</gene>
<dbReference type="PANTHER" id="PTHR33116:SF86">
    <property type="entry name" value="REVERSE TRANSCRIPTASE DOMAIN-CONTAINING PROTEIN"/>
    <property type="match status" value="1"/>
</dbReference>
<keyword evidence="2" id="KW-1185">Reference proteome</keyword>
<evidence type="ECO:0000313" key="2">
    <source>
        <dbReference type="Proteomes" id="UP001633002"/>
    </source>
</evidence>
<protein>
    <recommendedName>
        <fullName evidence="3">Reverse transcriptase</fullName>
    </recommendedName>
</protein>
<dbReference type="PANTHER" id="PTHR33116">
    <property type="entry name" value="REVERSE TRANSCRIPTASE ZINC-BINDING DOMAIN-CONTAINING PROTEIN-RELATED-RELATED"/>
    <property type="match status" value="1"/>
</dbReference>
<dbReference type="Proteomes" id="UP001633002">
    <property type="component" value="Unassembled WGS sequence"/>
</dbReference>
<reference evidence="1 2" key="1">
    <citation type="submission" date="2024-09" db="EMBL/GenBank/DDBJ databases">
        <title>Chromosome-scale assembly of Riccia sorocarpa.</title>
        <authorList>
            <person name="Paukszto L."/>
        </authorList>
    </citation>
    <scope>NUCLEOTIDE SEQUENCE [LARGE SCALE GENOMIC DNA]</scope>
    <source>
        <strain evidence="1">LP-2024</strain>
        <tissue evidence="1">Aerial parts of the thallus</tissue>
    </source>
</reference>